<proteinExistence type="predicted"/>
<dbReference type="InterPro" id="IPR051092">
    <property type="entry name" value="FYVE_RhoGEF_PH"/>
</dbReference>
<dbReference type="GO" id="GO:0005085">
    <property type="term" value="F:guanyl-nucleotide exchange factor activity"/>
    <property type="evidence" value="ECO:0007669"/>
    <property type="project" value="InterPro"/>
</dbReference>
<dbReference type="InterPro" id="IPR035899">
    <property type="entry name" value="DBL_dom_sf"/>
</dbReference>
<evidence type="ECO:0000313" key="4">
    <source>
        <dbReference type="Proteomes" id="UP001146351"/>
    </source>
</evidence>
<evidence type="ECO:0000256" key="1">
    <source>
        <dbReference type="SAM" id="MobiDB-lite"/>
    </source>
</evidence>
<evidence type="ECO:0000259" key="2">
    <source>
        <dbReference type="PROSITE" id="PS50010"/>
    </source>
</evidence>
<reference evidence="3" key="1">
    <citation type="submission" date="2022-11" db="EMBL/GenBank/DDBJ databases">
        <authorList>
            <person name="Petersen C."/>
        </authorList>
    </citation>
    <scope>NUCLEOTIDE SEQUENCE</scope>
    <source>
        <strain evidence="3">IBT 21917</strain>
    </source>
</reference>
<feature type="compositionally biased region" description="Basic and acidic residues" evidence="1">
    <location>
        <begin position="779"/>
        <end position="794"/>
    </location>
</feature>
<dbReference type="InterPro" id="IPR000219">
    <property type="entry name" value="DH_dom"/>
</dbReference>
<feature type="domain" description="DH" evidence="2">
    <location>
        <begin position="161"/>
        <end position="405"/>
    </location>
</feature>
<reference evidence="3" key="2">
    <citation type="journal article" date="2023" name="IMA Fungus">
        <title>Comparative genomic study of the Penicillium genus elucidates a diverse pangenome and 15 lateral gene transfer events.</title>
        <authorList>
            <person name="Petersen C."/>
            <person name="Sorensen T."/>
            <person name="Nielsen M.R."/>
            <person name="Sondergaard T.E."/>
            <person name="Sorensen J.L."/>
            <person name="Fitzpatrick D.A."/>
            <person name="Frisvad J.C."/>
            <person name="Nielsen K.L."/>
        </authorList>
    </citation>
    <scope>NUCLEOTIDE SEQUENCE</scope>
    <source>
        <strain evidence="3">IBT 21917</strain>
    </source>
</reference>
<keyword evidence="4" id="KW-1185">Reference proteome</keyword>
<dbReference type="SUPFAM" id="SSF48065">
    <property type="entry name" value="DBL homology domain (DH-domain)"/>
    <property type="match status" value="1"/>
</dbReference>
<evidence type="ECO:0000313" key="3">
    <source>
        <dbReference type="EMBL" id="KAJ5161394.1"/>
    </source>
</evidence>
<feature type="region of interest" description="Disordered" evidence="1">
    <location>
        <begin position="77"/>
        <end position="147"/>
    </location>
</feature>
<dbReference type="PANTHER" id="PTHR12673:SF159">
    <property type="entry name" value="LD03170P"/>
    <property type="match status" value="1"/>
</dbReference>
<dbReference type="Proteomes" id="UP001146351">
    <property type="component" value="Unassembled WGS sequence"/>
</dbReference>
<dbReference type="GO" id="GO:0005737">
    <property type="term" value="C:cytoplasm"/>
    <property type="evidence" value="ECO:0007669"/>
    <property type="project" value="TreeGrafter"/>
</dbReference>
<organism evidence="3 4">
    <name type="scientific">Penicillium capsulatum</name>
    <dbReference type="NCBI Taxonomy" id="69766"/>
    <lineage>
        <taxon>Eukaryota</taxon>
        <taxon>Fungi</taxon>
        <taxon>Dikarya</taxon>
        <taxon>Ascomycota</taxon>
        <taxon>Pezizomycotina</taxon>
        <taxon>Eurotiomycetes</taxon>
        <taxon>Eurotiomycetidae</taxon>
        <taxon>Eurotiales</taxon>
        <taxon>Aspergillaceae</taxon>
        <taxon>Penicillium</taxon>
    </lineage>
</organism>
<gene>
    <name evidence="3" type="ORF">N7492_006786</name>
</gene>
<dbReference type="AlphaFoldDB" id="A0A9W9HZZ6"/>
<dbReference type="Gene3D" id="1.20.900.10">
    <property type="entry name" value="Dbl homology (DH) domain"/>
    <property type="match status" value="1"/>
</dbReference>
<name>A0A9W9HZZ6_9EURO</name>
<dbReference type="SMART" id="SM00325">
    <property type="entry name" value="RhoGEF"/>
    <property type="match status" value="1"/>
</dbReference>
<dbReference type="PANTHER" id="PTHR12673">
    <property type="entry name" value="FACIOGENITAL DYSPLASIA PROTEIN"/>
    <property type="match status" value="1"/>
</dbReference>
<sequence>MDSQDEIETERPLLYCEEDKKDLDPENESEATPTAMPAHPFKKWMDSFRVRKRVPPTIPERYVEGWSDSSQSDLLVRTPTLRRESPREQLQWERSSGHSSQLGTVKTTTVSITSQSMARSRGTTQSTANQSTVSDVRISAESARPTSSNYVDEAAEIRASKRRQVLREIVTTEADYVLGLKALTGVLSIFNTRPQIYHNLQQIREIHERFLAQLHITTPHSASHVPEGAQDLVSRGLSKRLGAIDLSGLKGLQNRSLRTRNFKATIQQRLKAMAADPLEGLEVAREIDKLSVSFFAYEEFCNNYEMLTHDVAILRRSILNWAVFDQGIEALSKSVASVESRRHEENKSMTMNDLMIKPIQRLCKYPLLLQDLLRNTPVSDCPTSHDGIRQVVEGLRVLVARINSATGNPVNKDRIQKTIILQNKIVFPDTCALQDIYQELGPVILCGVLHVTYQAPEQHTTGEFMVSALFGCYFLLARSTEDFRRLEVVACIYIDDLKMDAVQNGRGLHCYGCSFSWKLLFQIDEENYEVVLSASSAIEEKHWKTEILKCTAALAETAKPGGSWDPRQYCVLSLDLVPLDRIQYSMSSLGRRTSMDSMAVSRKNNAQHVVIKKTHFPHTIGESVTLTDGEIDRPRTPAMRGVLTVTARRIDRIRLERQVTDVYTRDVLPLPGMALGRGDLFRRGSIMRRLSFHAGFTRRSTSVSTTHSGPMVTDSRSVGEYDGEEKELAGSMDGGNDQHSALEADCESPKTPTSMDGHSRIVRFRSASRKTTGSVSSPRSEKRPSQDSSHEWSPTRKKWTSPLTLLNVFHRRT</sequence>
<feature type="region of interest" description="Disordered" evidence="1">
    <location>
        <begin position="1"/>
        <end position="38"/>
    </location>
</feature>
<dbReference type="OrthoDB" id="8059989at2759"/>
<feature type="compositionally biased region" description="Basic and acidic residues" evidence="1">
    <location>
        <begin position="81"/>
        <end position="91"/>
    </location>
</feature>
<feature type="compositionally biased region" description="Polar residues" evidence="1">
    <location>
        <begin position="769"/>
        <end position="778"/>
    </location>
</feature>
<dbReference type="Pfam" id="PF00621">
    <property type="entry name" value="RhoGEF"/>
    <property type="match status" value="1"/>
</dbReference>
<comment type="caution">
    <text evidence="3">The sequence shown here is derived from an EMBL/GenBank/DDBJ whole genome shotgun (WGS) entry which is preliminary data.</text>
</comment>
<feature type="compositionally biased region" description="Polar residues" evidence="1">
    <location>
        <begin position="92"/>
        <end position="134"/>
    </location>
</feature>
<protein>
    <recommendedName>
        <fullName evidence="2">DH domain-containing protein</fullName>
    </recommendedName>
</protein>
<feature type="region of interest" description="Disordered" evidence="1">
    <location>
        <begin position="698"/>
        <end position="797"/>
    </location>
</feature>
<dbReference type="PROSITE" id="PS50010">
    <property type="entry name" value="DH_2"/>
    <property type="match status" value="1"/>
</dbReference>
<feature type="compositionally biased region" description="Low complexity" evidence="1">
    <location>
        <begin position="698"/>
        <end position="708"/>
    </location>
</feature>
<accession>A0A9W9HZZ6</accession>
<dbReference type="EMBL" id="JAPQKO010000005">
    <property type="protein sequence ID" value="KAJ5161394.1"/>
    <property type="molecule type" value="Genomic_DNA"/>
</dbReference>